<dbReference type="KEGG" id="nvi:116415868"/>
<dbReference type="EnsemblMetazoa" id="XM_031921411">
    <property type="protein sequence ID" value="XP_031777271"/>
    <property type="gene ID" value="LOC116415868"/>
</dbReference>
<evidence type="ECO:0000313" key="3">
    <source>
        <dbReference type="Proteomes" id="UP000002358"/>
    </source>
</evidence>
<evidence type="ECO:0000259" key="1">
    <source>
        <dbReference type="Pfam" id="PF21738"/>
    </source>
</evidence>
<dbReference type="InterPro" id="IPR049512">
    <property type="entry name" value="DJR-like_dom"/>
</dbReference>
<sequence>MGYINRRSTVKSTFEQSSLKITCLWRRNQDSLKISKMDLSALNKIAEHEFLSKKKATDLEKDHAYMVTALKEVKTRFGTKIVAEIDDSFQIFLPEKISSAILKDQELFNNLSNTIDKSKNVGLSSVMKGFISFNLNQNDMLENAGWLGIQDNIKSVVDDKGNFDVAIPLSMILGFAKDYKKIIVNMKHELILTRSRSDLNLIIQEGTVASGVTTYEDYEVKVSKIEWLMPYVVASDKQKNQLLNFIAYCLILHDRIVQYNPISGDVKKLV</sequence>
<dbReference type="Pfam" id="PF21738">
    <property type="entry name" value="DJR-like_dom"/>
    <property type="match status" value="1"/>
</dbReference>
<keyword evidence="3" id="KW-1185">Reference proteome</keyword>
<dbReference type="RefSeq" id="XP_031777271.1">
    <property type="nucleotide sequence ID" value="XM_031921411.1"/>
</dbReference>
<protein>
    <recommendedName>
        <fullName evidence="1">Double jelly roll-like domain-containing protein</fullName>
    </recommendedName>
</protein>
<name>A0A7M7PUU4_NASVI</name>
<evidence type="ECO:0000313" key="2">
    <source>
        <dbReference type="EnsemblMetazoa" id="XP_031777271"/>
    </source>
</evidence>
<dbReference type="PANTHER" id="PTHR36159">
    <property type="entry name" value="PROTEIN CBG23766"/>
    <property type="match status" value="1"/>
</dbReference>
<reference evidence="2" key="1">
    <citation type="submission" date="2021-01" db="UniProtKB">
        <authorList>
            <consortium name="EnsemblMetazoa"/>
        </authorList>
    </citation>
    <scope>IDENTIFICATION</scope>
</reference>
<dbReference type="AlphaFoldDB" id="A0A7M7PUU4"/>
<dbReference type="GeneID" id="116415868"/>
<dbReference type="PANTHER" id="PTHR36159:SF1">
    <property type="entry name" value="RETROVIRUS-RELATED POL POLYPROTEIN FROM TRANSPOSON 412-LIKE PROTEIN"/>
    <property type="match status" value="1"/>
</dbReference>
<accession>A0A7M7PUU4</accession>
<feature type="domain" description="Double jelly roll-like" evidence="1">
    <location>
        <begin position="113"/>
        <end position="243"/>
    </location>
</feature>
<dbReference type="InParanoid" id="A0A7M7PUU4"/>
<dbReference type="Proteomes" id="UP000002358">
    <property type="component" value="Unassembled WGS sequence"/>
</dbReference>
<dbReference type="OrthoDB" id="6761856at2759"/>
<organism evidence="2 3">
    <name type="scientific">Nasonia vitripennis</name>
    <name type="common">Parasitic wasp</name>
    <dbReference type="NCBI Taxonomy" id="7425"/>
    <lineage>
        <taxon>Eukaryota</taxon>
        <taxon>Metazoa</taxon>
        <taxon>Ecdysozoa</taxon>
        <taxon>Arthropoda</taxon>
        <taxon>Hexapoda</taxon>
        <taxon>Insecta</taxon>
        <taxon>Pterygota</taxon>
        <taxon>Neoptera</taxon>
        <taxon>Endopterygota</taxon>
        <taxon>Hymenoptera</taxon>
        <taxon>Apocrita</taxon>
        <taxon>Proctotrupomorpha</taxon>
        <taxon>Chalcidoidea</taxon>
        <taxon>Pteromalidae</taxon>
        <taxon>Pteromalinae</taxon>
        <taxon>Nasonia</taxon>
    </lineage>
</organism>
<proteinExistence type="predicted"/>